<dbReference type="GO" id="GO:0008792">
    <property type="term" value="F:arginine decarboxylase activity"/>
    <property type="evidence" value="ECO:0007669"/>
    <property type="project" value="TreeGrafter"/>
</dbReference>
<dbReference type="InterPro" id="IPR015421">
    <property type="entry name" value="PyrdxlP-dep_Trfase_major"/>
</dbReference>
<evidence type="ECO:0000256" key="2">
    <source>
        <dbReference type="ARBA" id="ARBA00022793"/>
    </source>
</evidence>
<evidence type="ECO:0000256" key="1">
    <source>
        <dbReference type="ARBA" id="ARBA00010671"/>
    </source>
</evidence>
<gene>
    <name evidence="7" type="ORF">SAMN05216190_11418</name>
</gene>
<dbReference type="PROSITE" id="PS00703">
    <property type="entry name" value="OKR_DC_1"/>
    <property type="match status" value="1"/>
</dbReference>
<evidence type="ECO:0000259" key="6">
    <source>
        <dbReference type="PROSITE" id="PS00703"/>
    </source>
</evidence>
<keyword evidence="8" id="KW-1185">Reference proteome</keyword>
<protein>
    <submittedName>
        <fullName evidence="7">Arginine decarboxylase</fullName>
    </submittedName>
</protein>
<dbReference type="PANTHER" id="PTHR45229">
    <property type="entry name" value="CONSTITUTIVE ORNITHINE DECARBOXYLASE"/>
    <property type="match status" value="1"/>
</dbReference>
<dbReference type="InterPro" id="IPR036633">
    <property type="entry name" value="Prn/Lys/Arg_de-COase_C_sf"/>
</dbReference>
<keyword evidence="3 5" id="KW-0663">Pyridoxal phosphate</keyword>
<evidence type="ECO:0000313" key="7">
    <source>
        <dbReference type="EMBL" id="SFP62148.1"/>
    </source>
</evidence>
<keyword evidence="4" id="KW-0456">Lyase</keyword>
<dbReference type="Gene3D" id="3.40.50.2300">
    <property type="match status" value="1"/>
</dbReference>
<dbReference type="Pfam" id="PF03711">
    <property type="entry name" value="OKR_DC_1_C"/>
    <property type="match status" value="1"/>
</dbReference>
<dbReference type="RefSeq" id="WP_090501296.1">
    <property type="nucleotide sequence ID" value="NZ_FOWX01000014.1"/>
</dbReference>
<dbReference type="InterPro" id="IPR015422">
    <property type="entry name" value="PyrdxlP-dep_Trfase_small"/>
</dbReference>
<evidence type="ECO:0000256" key="3">
    <source>
        <dbReference type="ARBA" id="ARBA00022898"/>
    </source>
</evidence>
<dbReference type="InterPro" id="IPR005308">
    <property type="entry name" value="OKR_de-COase_N"/>
</dbReference>
<dbReference type="OrthoDB" id="9761189at2"/>
<dbReference type="SUPFAM" id="SSF53383">
    <property type="entry name" value="PLP-dependent transferases"/>
    <property type="match status" value="1"/>
</dbReference>
<dbReference type="AlphaFoldDB" id="A0A1I5RUF3"/>
<dbReference type="InterPro" id="IPR008286">
    <property type="entry name" value="Prn/Lys/Arg_de-COase_C"/>
</dbReference>
<sequence length="766" mass="84508">MSHSPTALPTSLAQRFPVLIVLSTRGVEDSIVTHSAQAIGRALQAHEIEVEMVGSLEDAEIAFRADPAYSCVILGWGLCEHDLDKALQVIRLIRRRTAQLPIILGMSQAHQSRVPLAFLENIDGFIWQPEDSPEFIAGRIQAAARRYLDTILPPFFGALVNFADTCEYSWHTPGHTGGTAFMKTAVGRSFLDFYGEQMLRSDLSVSVGQLGSLNDHSGPVAEAEKYAARVFGADYSFFSVGGSSASNQMVLHSAVTDGDAVLVDRNCHKSLNYALNQSGAVPLYLRPRRNARGLIGPVPHSELTPAAVAQKLADSPLARDKQARPVLAVLTNSTYDGLCYNVQTTTRELSQSVDRIHYDEAWYAYARFNPLYEGRYGMHRGERHADDATVTVTHSTHKLLAALSQASMIHIRSGKVPVKPALFNEAFMMHTSTSPQYSIIASTDVSTKMMDDAGEYLTDESIGEAIAFRQAMVRMSNEIHIRDPQDWWFGVWQPDEVDGVPFADLDPQRLHHGDAWVLKPNARWHGFGDLGSDYCMLDPIKVTVLTPGQTLEGEMQSSGIPAPLVSSFLSSRGIVVEKTEPYSILLLFSLGVTKGKWGSLAAGLMEFKRHYDGNSSLELVMPDLLASHAERYAGMGLRDLAEEMHQEMLASRLLHNMDAAFSLLPDPVSSPRDTYARLVKGEIEQIAVRDMLDRTVAVQIVPYPPGIPLMMPGEKAGADKRAIIDYLLAMELFDSHFPGFGHDNHGVEVERDAQGQLTYRVYVVKQ</sequence>
<dbReference type="PANTHER" id="PTHR45229:SF3">
    <property type="entry name" value="BIODEGRADATIVE ARGININE DECARBOXYLASE"/>
    <property type="match status" value="1"/>
</dbReference>
<dbReference type="InterPro" id="IPR000310">
    <property type="entry name" value="Orn/Lys/Arg_deCO2ase_major_dom"/>
</dbReference>
<reference evidence="8" key="1">
    <citation type="submission" date="2016-10" db="EMBL/GenBank/DDBJ databases">
        <authorList>
            <person name="Varghese N."/>
            <person name="Submissions S."/>
        </authorList>
    </citation>
    <scope>NUCLEOTIDE SEQUENCE [LARGE SCALE GENOMIC DNA]</scope>
    <source>
        <strain evidence="8">DSM 17834</strain>
    </source>
</reference>
<evidence type="ECO:0000313" key="8">
    <source>
        <dbReference type="Proteomes" id="UP000198784"/>
    </source>
</evidence>
<proteinExistence type="inferred from homology"/>
<evidence type="ECO:0000256" key="5">
    <source>
        <dbReference type="PIRSR" id="PIRSR009393-1"/>
    </source>
</evidence>
<organism evidence="7 8">
    <name type="scientific">Pseudomonas borbori</name>
    <dbReference type="NCBI Taxonomy" id="289003"/>
    <lineage>
        <taxon>Bacteria</taxon>
        <taxon>Pseudomonadati</taxon>
        <taxon>Pseudomonadota</taxon>
        <taxon>Gammaproteobacteria</taxon>
        <taxon>Pseudomonadales</taxon>
        <taxon>Pseudomonadaceae</taxon>
        <taxon>Pseudomonas</taxon>
    </lineage>
</organism>
<dbReference type="PIRSF" id="PIRSF009393">
    <property type="entry name" value="Orn_decarb"/>
    <property type="match status" value="1"/>
</dbReference>
<dbReference type="EMBL" id="FOWX01000014">
    <property type="protein sequence ID" value="SFP62148.1"/>
    <property type="molecule type" value="Genomic_DNA"/>
</dbReference>
<dbReference type="GO" id="GO:0030170">
    <property type="term" value="F:pyridoxal phosphate binding"/>
    <property type="evidence" value="ECO:0007669"/>
    <property type="project" value="TreeGrafter"/>
</dbReference>
<dbReference type="Gene3D" id="3.90.100.10">
    <property type="entry name" value="Orn/Lys/Arg decarboxylase, C-terminal domain"/>
    <property type="match status" value="1"/>
</dbReference>
<comment type="similarity">
    <text evidence="1">Belongs to the Orn/Lys/Arg decarboxylase class-I family.</text>
</comment>
<dbReference type="SUPFAM" id="SSF52172">
    <property type="entry name" value="CheY-like"/>
    <property type="match status" value="1"/>
</dbReference>
<dbReference type="Gene3D" id="3.40.640.10">
    <property type="entry name" value="Type I PLP-dependent aspartate aminotransferase-like (Major domain)"/>
    <property type="match status" value="1"/>
</dbReference>
<feature type="modified residue" description="N6-(pyridoxal phosphate)lysine" evidence="5">
    <location>
        <position position="398"/>
    </location>
</feature>
<dbReference type="InterPro" id="IPR011193">
    <property type="entry name" value="Orn/lys/arg_de-COase"/>
</dbReference>
<feature type="domain" description="Orn/Lys/Arg decarboxylases family 1 pyridoxal-P attachment site" evidence="6">
    <location>
        <begin position="393"/>
        <end position="407"/>
    </location>
</feature>
<dbReference type="Pfam" id="PF03709">
    <property type="entry name" value="OKR_DC_1_N"/>
    <property type="match status" value="1"/>
</dbReference>
<dbReference type="InterPro" id="IPR011006">
    <property type="entry name" value="CheY-like_superfamily"/>
</dbReference>
<keyword evidence="2" id="KW-0210">Decarboxylase</keyword>
<dbReference type="Pfam" id="PF01276">
    <property type="entry name" value="OKR_DC_1"/>
    <property type="match status" value="1"/>
</dbReference>
<dbReference type="SUPFAM" id="SSF55904">
    <property type="entry name" value="Ornithine decarboxylase C-terminal domain"/>
    <property type="match status" value="1"/>
</dbReference>
<dbReference type="Gene3D" id="3.90.1150.10">
    <property type="entry name" value="Aspartate Aminotransferase, domain 1"/>
    <property type="match status" value="1"/>
</dbReference>
<dbReference type="GO" id="GO:0006527">
    <property type="term" value="P:L-arginine catabolic process"/>
    <property type="evidence" value="ECO:0007669"/>
    <property type="project" value="TreeGrafter"/>
</dbReference>
<accession>A0A1I5RUF3</accession>
<dbReference type="InterPro" id="IPR015424">
    <property type="entry name" value="PyrdxlP-dep_Trfase"/>
</dbReference>
<evidence type="ECO:0000256" key="4">
    <source>
        <dbReference type="ARBA" id="ARBA00023239"/>
    </source>
</evidence>
<dbReference type="STRING" id="289003.SAMN05216190_11418"/>
<name>A0A1I5RUF3_9PSED</name>
<dbReference type="Proteomes" id="UP000198784">
    <property type="component" value="Unassembled WGS sequence"/>
</dbReference>
<dbReference type="GO" id="GO:0005829">
    <property type="term" value="C:cytosol"/>
    <property type="evidence" value="ECO:0007669"/>
    <property type="project" value="TreeGrafter"/>
</dbReference>